<dbReference type="PANTHER" id="PTHR11124">
    <property type="entry name" value="VACUOLAR SORTING PROTEIN VPS29"/>
    <property type="match status" value="1"/>
</dbReference>
<evidence type="ECO:0000256" key="1">
    <source>
        <dbReference type="ARBA" id="ARBA00008950"/>
    </source>
</evidence>
<dbReference type="EC" id="3.1.4.-" evidence="2"/>
<dbReference type="InterPro" id="IPR000979">
    <property type="entry name" value="Phosphodiesterase_MJ0936/Vps29"/>
</dbReference>
<gene>
    <name evidence="4" type="ORF">OXH55_03600</name>
</gene>
<comment type="caution">
    <text evidence="4">The sequence shown here is derived from an EMBL/GenBank/DDBJ whole genome shotgun (WGS) entry which is preliminary data.</text>
</comment>
<dbReference type="InterPro" id="IPR024654">
    <property type="entry name" value="Calcineurin-like_PHP_lpxH"/>
</dbReference>
<dbReference type="SUPFAM" id="SSF56300">
    <property type="entry name" value="Metallo-dependent phosphatases"/>
    <property type="match status" value="1"/>
</dbReference>
<protein>
    <recommendedName>
        <fullName evidence="2">Phosphoesterase</fullName>
        <ecNumber evidence="2">3.1.4.-</ecNumber>
    </recommendedName>
</protein>
<accession>A0ABT4CKZ5</accession>
<dbReference type="NCBIfam" id="TIGR00040">
    <property type="entry name" value="yfcE"/>
    <property type="match status" value="1"/>
</dbReference>
<dbReference type="RefSeq" id="WP_268048083.1">
    <property type="nucleotide sequence ID" value="NZ_JAPQES010000001.1"/>
</dbReference>
<evidence type="ECO:0000313" key="4">
    <source>
        <dbReference type="EMBL" id="MCY6369712.1"/>
    </source>
</evidence>
<name>A0ABT4CKZ5_9CLOT</name>
<organism evidence="4 5">
    <name type="scientific">Clostridium ganghwense</name>
    <dbReference type="NCBI Taxonomy" id="312089"/>
    <lineage>
        <taxon>Bacteria</taxon>
        <taxon>Bacillati</taxon>
        <taxon>Bacillota</taxon>
        <taxon>Clostridia</taxon>
        <taxon>Eubacteriales</taxon>
        <taxon>Clostridiaceae</taxon>
        <taxon>Clostridium</taxon>
    </lineage>
</organism>
<dbReference type="Proteomes" id="UP001079657">
    <property type="component" value="Unassembled WGS sequence"/>
</dbReference>
<evidence type="ECO:0000259" key="3">
    <source>
        <dbReference type="Pfam" id="PF12850"/>
    </source>
</evidence>
<dbReference type="EMBL" id="JAPQES010000001">
    <property type="protein sequence ID" value="MCY6369712.1"/>
    <property type="molecule type" value="Genomic_DNA"/>
</dbReference>
<comment type="cofactor">
    <cofactor evidence="2">
        <name>a divalent metal cation</name>
        <dbReference type="ChEBI" id="CHEBI:60240"/>
    </cofactor>
</comment>
<dbReference type="Pfam" id="PF12850">
    <property type="entry name" value="Metallophos_2"/>
    <property type="match status" value="1"/>
</dbReference>
<keyword evidence="5" id="KW-1185">Reference proteome</keyword>
<evidence type="ECO:0000313" key="5">
    <source>
        <dbReference type="Proteomes" id="UP001079657"/>
    </source>
</evidence>
<dbReference type="InterPro" id="IPR041802">
    <property type="entry name" value="MPP_YfcE"/>
</dbReference>
<dbReference type="CDD" id="cd00841">
    <property type="entry name" value="MPP_YfcE"/>
    <property type="match status" value="1"/>
</dbReference>
<dbReference type="InterPro" id="IPR029052">
    <property type="entry name" value="Metallo-depent_PP-like"/>
</dbReference>
<reference evidence="4" key="1">
    <citation type="submission" date="2022-12" db="EMBL/GenBank/DDBJ databases">
        <authorList>
            <person name="Wang J."/>
        </authorList>
    </citation>
    <scope>NUCLEOTIDE SEQUENCE</scope>
    <source>
        <strain evidence="4">HY-42-06</strain>
    </source>
</reference>
<dbReference type="Gene3D" id="3.60.21.10">
    <property type="match status" value="1"/>
</dbReference>
<feature type="domain" description="Calcineurin-like phosphoesterase" evidence="3">
    <location>
        <begin position="1"/>
        <end position="146"/>
    </location>
</feature>
<comment type="similarity">
    <text evidence="1 2">Belongs to the metallophosphoesterase superfamily. YfcE family.</text>
</comment>
<evidence type="ECO:0000256" key="2">
    <source>
        <dbReference type="RuleBase" id="RU362039"/>
    </source>
</evidence>
<proteinExistence type="inferred from homology"/>
<keyword evidence="2" id="KW-0479">Metal-binding</keyword>
<sequence length="156" mass="17672">MLIGIVSDTHRESTVFERVAKTLEETDLIIHLGDNVQDVEGIKEYYKKRIINVRGNCDFGVKEPAELVEDVDGIKILITHGHKYDVKYNILKLKYRAQEVGADIALFGHTHISEIEYEEGIWFVNPGSPFLPRDGHCSVATIEINDGKIKPSIRLL</sequence>